<reference evidence="7 8" key="1">
    <citation type="submission" date="2016-03" db="EMBL/GenBank/DDBJ databases">
        <title>Chemosynthetic sulphur-oxidizing symbionts of marine invertebrate animals are capable of nitrogen fixation.</title>
        <authorList>
            <person name="Petersen J.M."/>
            <person name="Kemper A."/>
            <person name="Gruber-Vodicka H."/>
            <person name="Cardini U."/>
            <person name="Geest Mvander."/>
            <person name="Kleiner M."/>
            <person name="Bulgheresi S."/>
            <person name="Fussmann M."/>
            <person name="Herbold C."/>
            <person name="Seah B.K.B."/>
            <person name="Antony C.Paul."/>
            <person name="Liu D."/>
            <person name="Belitz A."/>
            <person name="Weber M."/>
        </authorList>
    </citation>
    <scope>NUCLEOTIDE SEQUENCE [LARGE SCALE GENOMIC DNA]</scope>
    <source>
        <strain evidence="7">G_D</strain>
    </source>
</reference>
<keyword evidence="8" id="KW-1185">Reference proteome</keyword>
<feature type="transmembrane region" description="Helical" evidence="5">
    <location>
        <begin position="423"/>
        <end position="443"/>
    </location>
</feature>
<feature type="transmembrane region" description="Helical" evidence="5">
    <location>
        <begin position="192"/>
        <end position="211"/>
    </location>
</feature>
<comment type="caution">
    <text evidence="7">The sequence shown here is derived from an EMBL/GenBank/DDBJ whole genome shotgun (WGS) entry which is preliminary data.</text>
</comment>
<dbReference type="AlphaFoldDB" id="A0A1E2UJ53"/>
<dbReference type="Proteomes" id="UP000094849">
    <property type="component" value="Unassembled WGS sequence"/>
</dbReference>
<evidence type="ECO:0000256" key="1">
    <source>
        <dbReference type="ARBA" id="ARBA00004141"/>
    </source>
</evidence>
<evidence type="ECO:0000256" key="3">
    <source>
        <dbReference type="ARBA" id="ARBA00022989"/>
    </source>
</evidence>
<dbReference type="InterPro" id="IPR001902">
    <property type="entry name" value="SLC26A/SulP_fam"/>
</dbReference>
<keyword evidence="2 5" id="KW-0812">Transmembrane</keyword>
<evidence type="ECO:0000313" key="8">
    <source>
        <dbReference type="Proteomes" id="UP000094849"/>
    </source>
</evidence>
<feature type="transmembrane region" description="Helical" evidence="5">
    <location>
        <begin position="113"/>
        <end position="134"/>
    </location>
</feature>
<feature type="transmembrane region" description="Helical" evidence="5">
    <location>
        <begin position="66"/>
        <end position="83"/>
    </location>
</feature>
<evidence type="ECO:0000256" key="4">
    <source>
        <dbReference type="ARBA" id="ARBA00023136"/>
    </source>
</evidence>
<accession>A0A1E2UJ53</accession>
<dbReference type="InterPro" id="IPR036513">
    <property type="entry name" value="STAS_dom_sf"/>
</dbReference>
<dbReference type="Pfam" id="PF00916">
    <property type="entry name" value="Sulfate_transp"/>
    <property type="match status" value="1"/>
</dbReference>
<comment type="subcellular location">
    <subcellularLocation>
        <location evidence="1">Membrane</location>
        <topology evidence="1">Multi-pass membrane protein</topology>
    </subcellularLocation>
</comment>
<feature type="domain" description="STAS" evidence="6">
    <location>
        <begin position="452"/>
        <end position="496"/>
    </location>
</feature>
<dbReference type="Gene3D" id="3.30.750.24">
    <property type="entry name" value="STAS domain"/>
    <property type="match status" value="1"/>
</dbReference>
<feature type="transmembrane region" description="Helical" evidence="5">
    <location>
        <begin position="399"/>
        <end position="417"/>
    </location>
</feature>
<dbReference type="STRING" id="1818881.A3196_17540"/>
<protein>
    <recommendedName>
        <fullName evidence="6">STAS domain-containing protein</fullName>
    </recommendedName>
</protein>
<evidence type="ECO:0000256" key="5">
    <source>
        <dbReference type="SAM" id="Phobius"/>
    </source>
</evidence>
<dbReference type="PANTHER" id="PTHR11814">
    <property type="entry name" value="SULFATE TRANSPORTER"/>
    <property type="match status" value="1"/>
</dbReference>
<evidence type="ECO:0000259" key="6">
    <source>
        <dbReference type="PROSITE" id="PS50801"/>
    </source>
</evidence>
<dbReference type="EMBL" id="LVJZ01000004">
    <property type="protein sequence ID" value="ODB94342.1"/>
    <property type="molecule type" value="Genomic_DNA"/>
</dbReference>
<feature type="transmembrane region" description="Helical" evidence="5">
    <location>
        <begin position="146"/>
        <end position="172"/>
    </location>
</feature>
<dbReference type="InterPro" id="IPR002645">
    <property type="entry name" value="STAS_dom"/>
</dbReference>
<sequence>MFEVGQKADSHIAMAVNLLADISPWRPSHSPGLKLRSELFAALIGAILVIPQGITFAYLAGLPPEYGIYTAIFVTLFASLFGTSSMLGGPNTAVAILIGVAVAPFAGRGSPLYIEYVLLLSFMVGMIQLLIWLLRGGRFFMYLSPAAITGITTGVGFILILSSLDGIFGLSSSDTHFFYHKLYFLIDDAENLINPFSFTIGATTVVVGMIARHYNTRYAILIAITAGYFCGLVLMSYYSQVEMELELLGHLPINPLPLTYPPMGSDYLITGLAMLPDAMIIALIGLAQSMVIVKQLRNDTDQPIQPDKEVFAQSIANLLAPFFSSFAGSGSFNRTQVNQSLHAETPLTGIVSACIVLVLILLLGPVLTYLPMPAISGTLMLVGIGMIKTDEIKRLFNWRGELAVFTTTLFCILFLGLQTGLVVALVLSVLLFVISASSLELIAERESVSVRIRVEGHLFYASIDQLSQILKEHRHESVVLDLSVVTYLDLSATEAITKELANRDQESTFFAVKLSSKKLQNQFEIKMAGQPVQFIQHNQI</sequence>
<proteinExistence type="predicted"/>
<feature type="transmembrane region" description="Helical" evidence="5">
    <location>
        <begin position="218"/>
        <end position="238"/>
    </location>
</feature>
<feature type="transmembrane region" description="Helical" evidence="5">
    <location>
        <begin position="39"/>
        <end position="60"/>
    </location>
</feature>
<feature type="transmembrane region" description="Helical" evidence="5">
    <location>
        <begin position="341"/>
        <end position="363"/>
    </location>
</feature>
<name>A0A1E2UJ53_9GAMM</name>
<keyword evidence="4 5" id="KW-0472">Membrane</keyword>
<dbReference type="GO" id="GO:0016020">
    <property type="term" value="C:membrane"/>
    <property type="evidence" value="ECO:0007669"/>
    <property type="project" value="UniProtKB-SubCell"/>
</dbReference>
<dbReference type="GO" id="GO:0055085">
    <property type="term" value="P:transmembrane transport"/>
    <property type="evidence" value="ECO:0007669"/>
    <property type="project" value="InterPro"/>
</dbReference>
<gene>
    <name evidence="7" type="ORF">A3196_17540</name>
</gene>
<dbReference type="SUPFAM" id="SSF52091">
    <property type="entry name" value="SpoIIaa-like"/>
    <property type="match status" value="1"/>
</dbReference>
<organism evidence="7 8">
    <name type="scientific">Candidatus Thiodiazotropha endoloripes</name>
    <dbReference type="NCBI Taxonomy" id="1818881"/>
    <lineage>
        <taxon>Bacteria</taxon>
        <taxon>Pseudomonadati</taxon>
        <taxon>Pseudomonadota</taxon>
        <taxon>Gammaproteobacteria</taxon>
        <taxon>Chromatiales</taxon>
        <taxon>Sedimenticolaceae</taxon>
        <taxon>Candidatus Thiodiazotropha</taxon>
    </lineage>
</organism>
<keyword evidence="3 5" id="KW-1133">Transmembrane helix</keyword>
<evidence type="ECO:0000256" key="2">
    <source>
        <dbReference type="ARBA" id="ARBA00022692"/>
    </source>
</evidence>
<evidence type="ECO:0000313" key="7">
    <source>
        <dbReference type="EMBL" id="ODB94342.1"/>
    </source>
</evidence>
<dbReference type="RefSeq" id="WP_069014789.1">
    <property type="nucleotide sequence ID" value="NZ_LVJW01000006.1"/>
</dbReference>
<dbReference type="PROSITE" id="PS50801">
    <property type="entry name" value="STAS"/>
    <property type="match status" value="1"/>
</dbReference>
<dbReference type="OrthoDB" id="9769739at2"/>
<dbReference type="InterPro" id="IPR011547">
    <property type="entry name" value="SLC26A/SulP_dom"/>
</dbReference>
<feature type="transmembrane region" description="Helical" evidence="5">
    <location>
        <begin position="267"/>
        <end position="287"/>
    </location>
</feature>